<accession>A0A7C4PWI2</accession>
<dbReference type="SMART" id="SM00710">
    <property type="entry name" value="PbH1"/>
    <property type="match status" value="4"/>
</dbReference>
<comment type="caution">
    <text evidence="3">The sequence shown here is derived from an EMBL/GenBank/DDBJ whole genome shotgun (WGS) entry which is preliminary data.</text>
</comment>
<feature type="region of interest" description="Disordered" evidence="1">
    <location>
        <begin position="405"/>
        <end position="428"/>
    </location>
</feature>
<sequence length="458" mass="48188">MRTHIVEIQIQSRYYPIYIKIGGIDMINLLRFLRLFCILILMGLTILQPSPKPVMADVTIAVNTTTDELNNDGDCSLREAVRASITNSVVDACPAGSSSDTDEIVLPAGVYTLTITGASENDSQTGDLDLSGKMKLVGAGRDTTIVQGGAGWDDRIFQVYYQVAGGTDVTFEKMTIQNGQTPNNENGGGIHVFGTSNPDDVLINLKEVRLQNNRAIGDDPSNGTGGGLGITNAPTITILDSLIQNNSARRGGGVFVAKAEIKRSVFTGNQANAGSALYIVQNQPALIENTTISGNGIGSDYSPQNYVIYSDFGPTVTIRYSTIASNNTASNFGGVYLGTGQIILQGTILSGNAINSNCANFSSPITSNGYNLSSDSSCNTYLNQSSDLNGTDALLNPLGFYGKTLPHHPPKPGSPAVTSPGSSCPAEDQLGTVRPASSCTRGAVQNALALLYLPVVTK</sequence>
<evidence type="ECO:0000256" key="2">
    <source>
        <dbReference type="SAM" id="Phobius"/>
    </source>
</evidence>
<evidence type="ECO:0000313" key="3">
    <source>
        <dbReference type="EMBL" id="HGS86625.1"/>
    </source>
</evidence>
<dbReference type="EMBL" id="DSXR01000041">
    <property type="protein sequence ID" value="HGS86625.1"/>
    <property type="molecule type" value="Genomic_DNA"/>
</dbReference>
<dbReference type="InterPro" id="IPR026457">
    <property type="entry name" value="CSLREA_Nterm"/>
</dbReference>
<keyword evidence="2" id="KW-0472">Membrane</keyword>
<dbReference type="NCBIfam" id="NF041518">
    <property type="entry name" value="choice_anch_Q"/>
    <property type="match status" value="1"/>
</dbReference>
<name>A0A7C4PWI2_9CHLR</name>
<gene>
    <name evidence="3" type="ORF">ENT17_03300</name>
</gene>
<reference evidence="3" key="1">
    <citation type="journal article" date="2020" name="mSystems">
        <title>Genome- and Community-Level Interaction Insights into Carbon Utilization and Element Cycling Functions of Hydrothermarchaeota in Hydrothermal Sediment.</title>
        <authorList>
            <person name="Zhou Z."/>
            <person name="Liu Y."/>
            <person name="Xu W."/>
            <person name="Pan J."/>
            <person name="Luo Z.H."/>
            <person name="Li M."/>
        </authorList>
    </citation>
    <scope>NUCLEOTIDE SEQUENCE [LARGE SCALE GENOMIC DNA]</scope>
    <source>
        <strain evidence="3">SpSt-556</strain>
    </source>
</reference>
<dbReference type="InterPro" id="IPR006626">
    <property type="entry name" value="PbH1"/>
</dbReference>
<evidence type="ECO:0000256" key="1">
    <source>
        <dbReference type="SAM" id="MobiDB-lite"/>
    </source>
</evidence>
<keyword evidence="2" id="KW-1133">Transmembrane helix</keyword>
<feature type="transmembrane region" description="Helical" evidence="2">
    <location>
        <begin position="29"/>
        <end position="47"/>
    </location>
</feature>
<organism evidence="3">
    <name type="scientific">Bellilinea caldifistulae</name>
    <dbReference type="NCBI Taxonomy" id="360411"/>
    <lineage>
        <taxon>Bacteria</taxon>
        <taxon>Bacillati</taxon>
        <taxon>Chloroflexota</taxon>
        <taxon>Anaerolineae</taxon>
        <taxon>Anaerolineales</taxon>
        <taxon>Anaerolineaceae</taxon>
        <taxon>Bellilinea</taxon>
    </lineage>
</organism>
<dbReference type="InterPro" id="IPR011050">
    <property type="entry name" value="Pectin_lyase_fold/virulence"/>
</dbReference>
<dbReference type="InterPro" id="IPR059226">
    <property type="entry name" value="Choice_anch_Q_dom"/>
</dbReference>
<dbReference type="SUPFAM" id="SSF51126">
    <property type="entry name" value="Pectin lyase-like"/>
    <property type="match status" value="1"/>
</dbReference>
<protein>
    <submittedName>
        <fullName evidence="3">CSLREA domain-containing protein</fullName>
    </submittedName>
</protein>
<proteinExistence type="predicted"/>
<keyword evidence="2" id="KW-0812">Transmembrane</keyword>
<dbReference type="NCBIfam" id="TIGR04214">
    <property type="entry name" value="CSLREA_Nterm"/>
    <property type="match status" value="1"/>
</dbReference>
<dbReference type="AlphaFoldDB" id="A0A7C4PWI2"/>